<feature type="domain" description="Carboxylesterase type B" evidence="3">
    <location>
        <begin position="61"/>
        <end position="540"/>
    </location>
</feature>
<evidence type="ECO:0000313" key="4">
    <source>
        <dbReference type="EMBL" id="KAH7171359.1"/>
    </source>
</evidence>
<organism evidence="4 5">
    <name type="scientific">Dactylonectria macrodidyma</name>
    <dbReference type="NCBI Taxonomy" id="307937"/>
    <lineage>
        <taxon>Eukaryota</taxon>
        <taxon>Fungi</taxon>
        <taxon>Dikarya</taxon>
        <taxon>Ascomycota</taxon>
        <taxon>Pezizomycotina</taxon>
        <taxon>Sordariomycetes</taxon>
        <taxon>Hypocreomycetidae</taxon>
        <taxon>Hypocreales</taxon>
        <taxon>Nectriaceae</taxon>
        <taxon>Dactylonectria</taxon>
    </lineage>
</organism>
<dbReference type="PROSITE" id="PS00941">
    <property type="entry name" value="CARBOXYLESTERASE_B_2"/>
    <property type="match status" value="1"/>
</dbReference>
<feature type="compositionally biased region" description="Low complexity" evidence="1">
    <location>
        <begin position="442"/>
        <end position="476"/>
    </location>
</feature>
<dbReference type="PANTHER" id="PTHR11559">
    <property type="entry name" value="CARBOXYLESTERASE"/>
    <property type="match status" value="1"/>
</dbReference>
<evidence type="ECO:0000313" key="5">
    <source>
        <dbReference type="Proteomes" id="UP000738349"/>
    </source>
</evidence>
<keyword evidence="2" id="KW-0732">Signal</keyword>
<dbReference type="OrthoDB" id="408631at2759"/>
<dbReference type="InterPro" id="IPR050309">
    <property type="entry name" value="Type-B_Carboxylest/Lipase"/>
</dbReference>
<feature type="signal peptide" evidence="2">
    <location>
        <begin position="1"/>
        <end position="19"/>
    </location>
</feature>
<dbReference type="InterPro" id="IPR002018">
    <property type="entry name" value="CarbesteraseB"/>
</dbReference>
<evidence type="ECO:0000259" key="3">
    <source>
        <dbReference type="Pfam" id="PF00135"/>
    </source>
</evidence>
<evidence type="ECO:0000256" key="1">
    <source>
        <dbReference type="SAM" id="MobiDB-lite"/>
    </source>
</evidence>
<dbReference type="AlphaFoldDB" id="A0A9P9FRQ4"/>
<dbReference type="Pfam" id="PF00135">
    <property type="entry name" value="COesterase"/>
    <property type="match status" value="1"/>
</dbReference>
<dbReference type="InterPro" id="IPR029058">
    <property type="entry name" value="AB_hydrolase_fold"/>
</dbReference>
<gene>
    <name evidence="4" type="ORF">EDB81DRAFT_678387</name>
</gene>
<evidence type="ECO:0000256" key="2">
    <source>
        <dbReference type="SAM" id="SignalP"/>
    </source>
</evidence>
<protein>
    <submittedName>
        <fullName evidence="4">Esterase</fullName>
    </submittedName>
</protein>
<comment type="caution">
    <text evidence="4">The sequence shown here is derived from an EMBL/GenBank/DDBJ whole genome shotgun (WGS) entry which is preliminary data.</text>
</comment>
<feature type="region of interest" description="Disordered" evidence="1">
    <location>
        <begin position="442"/>
        <end position="489"/>
    </location>
</feature>
<dbReference type="Gene3D" id="3.40.50.1820">
    <property type="entry name" value="alpha/beta hydrolase"/>
    <property type="match status" value="1"/>
</dbReference>
<feature type="chain" id="PRO_5040472575" evidence="2">
    <location>
        <begin position="20"/>
        <end position="562"/>
    </location>
</feature>
<keyword evidence="5" id="KW-1185">Reference proteome</keyword>
<dbReference type="InterPro" id="IPR019819">
    <property type="entry name" value="Carboxylesterase_B_CS"/>
</dbReference>
<dbReference type="SUPFAM" id="SSF53474">
    <property type="entry name" value="alpha/beta-Hydrolases"/>
    <property type="match status" value="1"/>
</dbReference>
<proteinExistence type="predicted"/>
<dbReference type="EMBL" id="JAGMUV010000002">
    <property type="protein sequence ID" value="KAH7171359.1"/>
    <property type="molecule type" value="Genomic_DNA"/>
</dbReference>
<dbReference type="Proteomes" id="UP000738349">
    <property type="component" value="Unassembled WGS sequence"/>
</dbReference>
<accession>A0A9P9FRQ4</accession>
<name>A0A9P9FRQ4_9HYPO</name>
<reference evidence="4" key="1">
    <citation type="journal article" date="2021" name="Nat. Commun.">
        <title>Genetic determinants of endophytism in the Arabidopsis root mycobiome.</title>
        <authorList>
            <person name="Mesny F."/>
            <person name="Miyauchi S."/>
            <person name="Thiergart T."/>
            <person name="Pickel B."/>
            <person name="Atanasova L."/>
            <person name="Karlsson M."/>
            <person name="Huettel B."/>
            <person name="Barry K.W."/>
            <person name="Haridas S."/>
            <person name="Chen C."/>
            <person name="Bauer D."/>
            <person name="Andreopoulos W."/>
            <person name="Pangilinan J."/>
            <person name="LaButti K."/>
            <person name="Riley R."/>
            <person name="Lipzen A."/>
            <person name="Clum A."/>
            <person name="Drula E."/>
            <person name="Henrissat B."/>
            <person name="Kohler A."/>
            <person name="Grigoriev I.V."/>
            <person name="Martin F.M."/>
            <person name="Hacquard S."/>
        </authorList>
    </citation>
    <scope>NUCLEOTIDE SEQUENCE</scope>
    <source>
        <strain evidence="4">MPI-CAGE-AT-0147</strain>
    </source>
</reference>
<sequence length="562" mass="60876">MHLLSNILLSLAASGTILAAKIPNANQQKIKATSTSTSQATPTVSLDYCDVAAVAGNSTVGYWKYQNIRFAKAPTGDLRWAQPQWPDVETELNTGSLADADVDCSSAEDCLFLDVWAPANASGKKLPVMVWTYGGGFTGGSKSQNTPEGLFDLSTDFVYVAYNYRLGMTGLANGPTFLHEGGTSNTAIWDVQHAFEWVQKYIGKFGGNPKEVTAVGFSAGGSQTLFQFTRFAGRAEQLFNRAYVMSPGFVPGAGHQHAEAFWQNVSTAVGCTGGHLDCMRDVDFDTLNTAADEVVDAYDYQFQPRVDGQIIADTYEAQFYQKRFNFSGPVVLTHEQHEANSQAYSGVDSAADVATYLRIFFPAIADEVVDEALELYPEDDYESAGLRFSDMKQHFDLTAHNLAATQALNNKTWNAMVALDQATHGTDQSYYWYSTYTLSTTSSSNSSTSTSSSDSSSATSASSATPSGTSSSNSTTGGPGGSGGGMGSTSVNSTIAITMQKYLMSFVLTGNPNKKWTDDKLYWPQYSEDTAATELVFNTTIYTQTDSLLNDQALFWNKAKWY</sequence>
<feature type="compositionally biased region" description="Gly residues" evidence="1">
    <location>
        <begin position="477"/>
        <end position="487"/>
    </location>
</feature>